<evidence type="ECO:0000313" key="1">
    <source>
        <dbReference type="EMBL" id="KAG5579436.1"/>
    </source>
</evidence>
<sequence length="64" mass="7231">MLHFSQTLFGENTKGLSETISLSSQCRGKVVYTPPSPRHHLWDHIEYFVANLSSGRRASTNLAR</sequence>
<proteinExistence type="predicted"/>
<accession>A0A9J5WWI2</accession>
<dbReference type="Proteomes" id="UP000824120">
    <property type="component" value="Chromosome 10"/>
</dbReference>
<name>A0A9J5WWI2_SOLCO</name>
<dbReference type="EMBL" id="JACXVP010000010">
    <property type="protein sequence ID" value="KAG5579436.1"/>
    <property type="molecule type" value="Genomic_DNA"/>
</dbReference>
<reference evidence="1 2" key="1">
    <citation type="submission" date="2020-09" db="EMBL/GenBank/DDBJ databases">
        <title>De no assembly of potato wild relative species, Solanum commersonii.</title>
        <authorList>
            <person name="Cho K."/>
        </authorList>
    </citation>
    <scope>NUCLEOTIDE SEQUENCE [LARGE SCALE GENOMIC DNA]</scope>
    <source>
        <strain evidence="1">LZ3.2</strain>
        <tissue evidence="1">Leaf</tissue>
    </source>
</reference>
<protein>
    <submittedName>
        <fullName evidence="1">Uncharacterized protein</fullName>
    </submittedName>
</protein>
<organism evidence="1 2">
    <name type="scientific">Solanum commersonii</name>
    <name type="common">Commerson's wild potato</name>
    <name type="synonym">Commerson's nightshade</name>
    <dbReference type="NCBI Taxonomy" id="4109"/>
    <lineage>
        <taxon>Eukaryota</taxon>
        <taxon>Viridiplantae</taxon>
        <taxon>Streptophyta</taxon>
        <taxon>Embryophyta</taxon>
        <taxon>Tracheophyta</taxon>
        <taxon>Spermatophyta</taxon>
        <taxon>Magnoliopsida</taxon>
        <taxon>eudicotyledons</taxon>
        <taxon>Gunneridae</taxon>
        <taxon>Pentapetalae</taxon>
        <taxon>asterids</taxon>
        <taxon>lamiids</taxon>
        <taxon>Solanales</taxon>
        <taxon>Solanaceae</taxon>
        <taxon>Solanoideae</taxon>
        <taxon>Solaneae</taxon>
        <taxon>Solanum</taxon>
    </lineage>
</organism>
<gene>
    <name evidence="1" type="ORF">H5410_050063</name>
</gene>
<evidence type="ECO:0000313" key="2">
    <source>
        <dbReference type="Proteomes" id="UP000824120"/>
    </source>
</evidence>
<keyword evidence="2" id="KW-1185">Reference proteome</keyword>
<dbReference type="AlphaFoldDB" id="A0A9J5WWI2"/>
<comment type="caution">
    <text evidence="1">The sequence shown here is derived from an EMBL/GenBank/DDBJ whole genome shotgun (WGS) entry which is preliminary data.</text>
</comment>